<dbReference type="Proteomes" id="UP000284472">
    <property type="component" value="Unassembled WGS sequence"/>
</dbReference>
<evidence type="ECO:0000313" key="14">
    <source>
        <dbReference type="EMBL" id="RGM24869.1"/>
    </source>
</evidence>
<reference evidence="2" key="5">
    <citation type="submission" date="2021-10" db="EMBL/GenBank/DDBJ databases">
        <title>Collection of gut derived symbiotic bacterial strains cultured from healthy donors.</title>
        <authorList>
            <person name="Lin H."/>
            <person name="Littmann E."/>
            <person name="Claire K."/>
            <person name="Pamer E."/>
        </authorList>
    </citation>
    <scope>NUCLEOTIDE SEQUENCE</scope>
    <source>
        <strain evidence="3">MSK.23.18</strain>
        <strain evidence="2">MSK.23.4</strain>
    </source>
</reference>
<evidence type="ECO:0000313" key="3">
    <source>
        <dbReference type="EMBL" id="MCB5617614.1"/>
    </source>
</evidence>
<dbReference type="Proteomes" id="UP001296643">
    <property type="component" value="Unassembled WGS sequence"/>
</dbReference>
<dbReference type="Proteomes" id="UP001148455">
    <property type="component" value="Unassembled WGS sequence"/>
</dbReference>
<reference evidence="22 23" key="1">
    <citation type="journal article" date="2017" name="Genome Med.">
        <title>A novel Ruminococcus gnavus clade enriched in inflammatory bowel disease patients.</title>
        <authorList>
            <person name="Hall A.B."/>
            <person name="Yassour M."/>
            <person name="Sauk J."/>
            <person name="Garner A."/>
            <person name="Jiang X."/>
            <person name="Arthur T."/>
            <person name="Lagoudas G.K."/>
            <person name="Vatanen T."/>
            <person name="Fornelos N."/>
            <person name="Wilson R."/>
            <person name="Bertha M."/>
            <person name="Cohen M."/>
            <person name="Garber J."/>
            <person name="Khalili H."/>
            <person name="Gevers D."/>
            <person name="Ananthakrishnan A.N."/>
            <person name="Kugathasan S."/>
            <person name="Lander E.S."/>
            <person name="Blainey P."/>
            <person name="Vlamakis H."/>
            <person name="Xavier R.J."/>
            <person name="Huttenhower C."/>
        </authorList>
    </citation>
    <scope>NUCLEOTIDE SEQUENCE [LARGE SCALE GENOMIC DNA]</scope>
    <source>
        <strain evidence="12 23">RJX1118</strain>
        <strain evidence="13 22">RJX1128</strain>
    </source>
</reference>
<evidence type="ECO:0000313" key="18">
    <source>
        <dbReference type="EMBL" id="RHG19482.1"/>
    </source>
</evidence>
<dbReference type="InterPro" id="IPR011437">
    <property type="entry name" value="DUF1540"/>
</dbReference>
<dbReference type="Proteomes" id="UP000260808">
    <property type="component" value="Unassembled WGS sequence"/>
</dbReference>
<dbReference type="Proteomes" id="UP001149331">
    <property type="component" value="Unassembled WGS sequence"/>
</dbReference>
<dbReference type="EMBL" id="JAQMLA010000004">
    <property type="protein sequence ID" value="MDB8685518.1"/>
    <property type="molecule type" value="Genomic_DNA"/>
</dbReference>
<dbReference type="Proteomes" id="UP001079535">
    <property type="component" value="Unassembled WGS sequence"/>
</dbReference>
<dbReference type="EMBL" id="QSIR01000002">
    <property type="protein sequence ID" value="RHD08726.1"/>
    <property type="molecule type" value="Genomic_DNA"/>
</dbReference>
<reference evidence="24 25" key="2">
    <citation type="submission" date="2018-08" db="EMBL/GenBank/DDBJ databases">
        <title>A genome reference for cultivated species of the human gut microbiota.</title>
        <authorList>
            <person name="Zou Y."/>
            <person name="Xue W."/>
            <person name="Luo G."/>
        </authorList>
    </citation>
    <scope>NUCLEOTIDE SEQUENCE [LARGE SCALE GENOMIC DNA]</scope>
    <source>
        <strain evidence="16 25">AF19-16AC</strain>
        <strain evidence="15 31">AF27-4BH</strain>
        <strain evidence="21 29">AF33-12</strain>
        <strain evidence="20 27">AM12-54</strain>
        <strain evidence="19 26">AM21-18</strain>
        <strain evidence="18 30">AM22-7AC</strain>
        <strain evidence="17 28">AM32-6</strain>
        <strain evidence="14 24">TF01-20-2</strain>
    </source>
</reference>
<evidence type="ECO:0000313" key="31">
    <source>
        <dbReference type="Proteomes" id="UP000286137"/>
    </source>
</evidence>
<dbReference type="Proteomes" id="UP001296580">
    <property type="component" value="Unassembled WGS sequence"/>
</dbReference>
<dbReference type="EMBL" id="JAJBNC010000020">
    <property type="protein sequence ID" value="MCB5494583.1"/>
    <property type="molecule type" value="Genomic_DNA"/>
</dbReference>
<dbReference type="Proteomes" id="UP000234840">
    <property type="component" value="Unassembled WGS sequence"/>
</dbReference>
<dbReference type="Proteomes" id="UP001297370">
    <property type="component" value="Unassembled WGS sequence"/>
</dbReference>
<dbReference type="Proteomes" id="UP000285697">
    <property type="component" value="Unassembled WGS sequence"/>
</dbReference>
<evidence type="ECO:0000313" key="2">
    <source>
        <dbReference type="EMBL" id="MCB5494583.1"/>
    </source>
</evidence>
<evidence type="ECO:0000313" key="6">
    <source>
        <dbReference type="EMBL" id="MDB8685518.1"/>
    </source>
</evidence>
<dbReference type="GeneID" id="57432210"/>
<dbReference type="EMBL" id="JAAIRM010000007">
    <property type="protein sequence ID" value="NSI18854.1"/>
    <property type="molecule type" value="Genomic_DNA"/>
</dbReference>
<name>A0A2N5NT68_MEDGN</name>
<evidence type="ECO:0000313" key="13">
    <source>
        <dbReference type="EMBL" id="PLT88946.1"/>
    </source>
</evidence>
<feature type="domain" description="DUF1540" evidence="1">
    <location>
        <begin position="5"/>
        <end position="42"/>
    </location>
</feature>
<dbReference type="EMBL" id="QRIS01000004">
    <property type="protein sequence ID" value="RHG87520.1"/>
    <property type="molecule type" value="Genomic_DNA"/>
</dbReference>
<reference evidence="5" key="8">
    <citation type="submission" date="2022-12" db="EMBL/GenBank/DDBJ databases">
        <title>Genome of R. gnavus strain RSHDN_123.</title>
        <authorList>
            <person name="Abdugheni R."/>
        </authorList>
    </citation>
    <scope>NUCLEOTIDE SEQUENCE</scope>
    <source>
        <strain evidence="5">RSHDN_123</strain>
    </source>
</reference>
<evidence type="ECO:0000313" key="30">
    <source>
        <dbReference type="Proteomes" id="UP000285697"/>
    </source>
</evidence>
<evidence type="ECO:0000313" key="28">
    <source>
        <dbReference type="Proteomes" id="UP000284472"/>
    </source>
</evidence>
<dbReference type="Proteomes" id="UP000285610">
    <property type="component" value="Unassembled WGS sequence"/>
</dbReference>
<dbReference type="EMBL" id="NIHW01000003">
    <property type="protein sequence ID" value="PLT88946.1"/>
    <property type="molecule type" value="Genomic_DNA"/>
</dbReference>
<dbReference type="Proteomes" id="UP000234849">
    <property type="component" value="Unassembled WGS sequence"/>
</dbReference>
<evidence type="ECO:0000313" key="15">
    <source>
        <dbReference type="EMBL" id="RGQ71261.1"/>
    </source>
</evidence>
<reference evidence="9" key="3">
    <citation type="journal article" date="2020" name="Cell Host Microbe">
        <title>Functional and Genomic Variation between Human-Derived Isolates of Lachnospiraceae Reveals Inter- and Intra-Species Diversity.</title>
        <authorList>
            <person name="Sorbara M.T."/>
            <person name="Littmann E.R."/>
            <person name="Fontana E."/>
            <person name="Moody T.U."/>
            <person name="Kohout C.E."/>
            <person name="Gjonbalaj M."/>
            <person name="Eaton V."/>
            <person name="Seok R."/>
            <person name="Leiner I.M."/>
            <person name="Pamer E.G."/>
        </authorList>
    </citation>
    <scope>NUCLEOTIDE SEQUENCE</scope>
    <source>
        <strain evidence="11">MSK.11.9</strain>
        <strain evidence="10">MSK.15.32</strain>
        <strain evidence="9">MSK.22.53</strain>
    </source>
</reference>
<gene>
    <name evidence="12" type="ORF">CDL18_00575</name>
    <name evidence="13" type="ORF">CDL20_02435</name>
    <name evidence="20" type="ORF">DW142_06070</name>
    <name evidence="19" type="ORF">DW243_03055</name>
    <name evidence="18" type="ORF">DW270_07085</name>
    <name evidence="17" type="ORF">DW812_02155</name>
    <name evidence="16" type="ORF">DWX36_03530</name>
    <name evidence="15" type="ORF">DWY88_00050</name>
    <name evidence="21" type="ORF">DWZ50_00350</name>
    <name evidence="14" type="ORF">DXC31_03365</name>
    <name evidence="9" type="ORF">G4958_05725</name>
    <name evidence="11" type="ORF">G4981_01495</name>
    <name evidence="10" type="ORF">G4993_01785</name>
    <name evidence="3" type="ORF">LIQ08_00310</name>
    <name evidence="2" type="ORF">LIQ10_12695</name>
    <name evidence="8" type="ORF">O4N78_01540</name>
    <name evidence="5" type="ORF">O8D18_01540</name>
    <name evidence="4" type="ORF">OZZ17_09830</name>
    <name evidence="7" type="ORF">PNU63_04370</name>
    <name evidence="6" type="ORF">PNW85_02330</name>
</gene>
<dbReference type="EMBL" id="NIHM01000001">
    <property type="protein sequence ID" value="PLT58116.1"/>
    <property type="molecule type" value="Genomic_DNA"/>
</dbReference>
<dbReference type="EMBL" id="JAPZEG010000001">
    <property type="protein sequence ID" value="MDE1202272.1"/>
    <property type="molecule type" value="Genomic_DNA"/>
</dbReference>
<evidence type="ECO:0000313" key="11">
    <source>
        <dbReference type="EMBL" id="NSI63982.1"/>
    </source>
</evidence>
<dbReference type="STRING" id="33038.GCA_900067245_00344"/>
<dbReference type="Proteomes" id="UP001296581">
    <property type="component" value="Unassembled WGS sequence"/>
</dbReference>
<evidence type="ECO:0000313" key="5">
    <source>
        <dbReference type="EMBL" id="MCZ7692737.1"/>
    </source>
</evidence>
<evidence type="ECO:0000313" key="20">
    <source>
        <dbReference type="EMBL" id="RHJ14069.1"/>
    </source>
</evidence>
<dbReference type="EMBL" id="JAJBOM010000001">
    <property type="protein sequence ID" value="MCB5617614.1"/>
    <property type="molecule type" value="Genomic_DNA"/>
</dbReference>
<dbReference type="EMBL" id="QSSX01000005">
    <property type="protein sequence ID" value="RGM24869.1"/>
    <property type="molecule type" value="Genomic_DNA"/>
</dbReference>
<sequence length="112" mass="12274">MPELKCTVQTCMHNQDFLCRLDSIQVGGSQAKASKETCCDSFEERKTQGMENSYTNAYGNHATAPSDRCGIDCKATDCMYNEQCKCEAGKVSVEGSCACHKDGTECATFQCR</sequence>
<evidence type="ECO:0000313" key="17">
    <source>
        <dbReference type="EMBL" id="RHD08726.1"/>
    </source>
</evidence>
<evidence type="ECO:0000313" key="7">
    <source>
        <dbReference type="EMBL" id="MDB8738017.1"/>
    </source>
</evidence>
<evidence type="ECO:0000313" key="16">
    <source>
        <dbReference type="EMBL" id="RGT41357.1"/>
    </source>
</evidence>
<proteinExistence type="predicted"/>
<reference evidence="8" key="7">
    <citation type="submission" date="2022-12" db="EMBL/GenBank/DDBJ databases">
        <title>Genome of R. gnavus strain RSHDN_120.</title>
        <authorList>
            <person name="Abdugheni R."/>
        </authorList>
    </citation>
    <scope>NUCLEOTIDE SEQUENCE</scope>
    <source>
        <strain evidence="8">RSHDN_120</strain>
    </source>
</reference>
<accession>A0A2N5NT68</accession>
<dbReference type="AlphaFoldDB" id="A0A2N5NT68"/>
<evidence type="ECO:0000313" key="12">
    <source>
        <dbReference type="EMBL" id="PLT58116.1"/>
    </source>
</evidence>
<dbReference type="EMBL" id="QRWQ01000002">
    <property type="protein sequence ID" value="RGT41357.1"/>
    <property type="molecule type" value="Genomic_DNA"/>
</dbReference>
<dbReference type="Proteomes" id="UP000283834">
    <property type="component" value="Unassembled WGS sequence"/>
</dbReference>
<evidence type="ECO:0000313" key="4">
    <source>
        <dbReference type="EMBL" id="MCZ0667844.1"/>
    </source>
</evidence>
<dbReference type="EMBL" id="JAPRAY010000012">
    <property type="protein sequence ID" value="MCZ0667844.1"/>
    <property type="molecule type" value="Genomic_DNA"/>
</dbReference>
<dbReference type="RefSeq" id="WP_004840845.1">
    <property type="nucleotide sequence ID" value="NZ_AP031446.1"/>
</dbReference>
<evidence type="ECO:0000259" key="1">
    <source>
        <dbReference type="Pfam" id="PF07561"/>
    </source>
</evidence>
<evidence type="ECO:0000313" key="9">
    <source>
        <dbReference type="EMBL" id="NSI18854.1"/>
    </source>
</evidence>
<dbReference type="Proteomes" id="UP001297422">
    <property type="component" value="Unassembled WGS sequence"/>
</dbReference>
<dbReference type="Pfam" id="PF07561">
    <property type="entry name" value="DUF1540"/>
    <property type="match status" value="2"/>
</dbReference>
<dbReference type="EMBL" id="QRIA01000007">
    <property type="protein sequence ID" value="RHG19482.1"/>
    <property type="molecule type" value="Genomic_DNA"/>
</dbReference>
<evidence type="ECO:0000313" key="22">
    <source>
        <dbReference type="Proteomes" id="UP000234840"/>
    </source>
</evidence>
<feature type="domain" description="DUF1540" evidence="1">
    <location>
        <begin position="71"/>
        <end position="109"/>
    </location>
</feature>
<dbReference type="EMBL" id="JAPZED010000001">
    <property type="protein sequence ID" value="MCZ7692737.1"/>
    <property type="molecule type" value="Genomic_DNA"/>
</dbReference>
<dbReference type="Proteomes" id="UP000283981">
    <property type="component" value="Unassembled WGS sequence"/>
</dbReference>
<evidence type="ECO:0000313" key="8">
    <source>
        <dbReference type="EMBL" id="MDE1202272.1"/>
    </source>
</evidence>
<dbReference type="Proteomes" id="UP001212160">
    <property type="component" value="Unassembled WGS sequence"/>
</dbReference>
<dbReference type="EMBL" id="JAQMLR010000003">
    <property type="protein sequence ID" value="MDB8738017.1"/>
    <property type="molecule type" value="Genomic_DNA"/>
</dbReference>
<dbReference type="Proteomes" id="UP001211731">
    <property type="component" value="Unassembled WGS sequence"/>
</dbReference>
<reference evidence="9" key="4">
    <citation type="submission" date="2020-02" db="EMBL/GenBank/DDBJ databases">
        <authorList>
            <person name="Littmann E."/>
            <person name="Sorbara M."/>
        </authorList>
    </citation>
    <scope>NUCLEOTIDE SEQUENCE</scope>
    <source>
        <strain evidence="11">MSK.11.9</strain>
        <strain evidence="10">MSK.15.32</strain>
        <strain evidence="9">MSK.22.53</strain>
    </source>
</reference>
<evidence type="ECO:0000313" key="10">
    <source>
        <dbReference type="EMBL" id="NSI57136.1"/>
    </source>
</evidence>
<dbReference type="EMBL" id="JAAIRY010000001">
    <property type="protein sequence ID" value="NSI63982.1"/>
    <property type="molecule type" value="Genomic_DNA"/>
</dbReference>
<dbReference type="Proteomes" id="UP000286137">
    <property type="component" value="Unassembled WGS sequence"/>
</dbReference>
<dbReference type="Proteomes" id="UP000283992">
    <property type="component" value="Unassembled WGS sequence"/>
</dbReference>
<organism evidence="13 22">
    <name type="scientific">Mediterraneibacter gnavus</name>
    <name type="common">Ruminococcus gnavus</name>
    <dbReference type="NCBI Taxonomy" id="33038"/>
    <lineage>
        <taxon>Bacteria</taxon>
        <taxon>Bacillati</taxon>
        <taxon>Bacillota</taxon>
        <taxon>Clostridia</taxon>
        <taxon>Lachnospirales</taxon>
        <taxon>Lachnospiraceae</taxon>
        <taxon>Mediterraneibacter</taxon>
    </lineage>
</organism>
<reference evidence="4" key="6">
    <citation type="submission" date="2022-11" db="EMBL/GenBank/DDBJ databases">
        <title>Temperate bacteriophages infecting mucin-degrading bacterium Ruminococcus gnavus from the human gut.</title>
        <authorList>
            <person name="Buttimer C."/>
        </authorList>
    </citation>
    <scope>NUCLEOTIDE SEQUENCE</scope>
    <source>
        <strain evidence="4">CCUG 49994</strain>
    </source>
</reference>
<dbReference type="EMBL" id="QRTJ01000001">
    <property type="protein sequence ID" value="RGQ71261.1"/>
    <property type="molecule type" value="Genomic_DNA"/>
</dbReference>
<evidence type="ECO:0000313" key="29">
    <source>
        <dbReference type="Proteomes" id="UP000285610"/>
    </source>
</evidence>
<comment type="caution">
    <text evidence="13">The sequence shown here is derived from an EMBL/GenBank/DDBJ whole genome shotgun (WGS) entry which is preliminary data.</text>
</comment>
<evidence type="ECO:0000313" key="24">
    <source>
        <dbReference type="Proteomes" id="UP000260808"/>
    </source>
</evidence>
<evidence type="ECO:0000313" key="26">
    <source>
        <dbReference type="Proteomes" id="UP000283981"/>
    </source>
</evidence>
<evidence type="ECO:0000313" key="19">
    <source>
        <dbReference type="EMBL" id="RHG87520.1"/>
    </source>
</evidence>
<dbReference type="EMBL" id="QRQE01000001">
    <property type="protein sequence ID" value="RHM81615.1"/>
    <property type="molecule type" value="Genomic_DNA"/>
</dbReference>
<evidence type="ECO:0000313" key="21">
    <source>
        <dbReference type="EMBL" id="RHM81615.1"/>
    </source>
</evidence>
<protein>
    <submittedName>
        <fullName evidence="2">DUF1540 domain-containing protein</fullName>
    </submittedName>
</protein>
<evidence type="ECO:0000313" key="27">
    <source>
        <dbReference type="Proteomes" id="UP000283992"/>
    </source>
</evidence>
<evidence type="ECO:0000313" key="23">
    <source>
        <dbReference type="Proteomes" id="UP000234849"/>
    </source>
</evidence>
<evidence type="ECO:0000313" key="25">
    <source>
        <dbReference type="Proteomes" id="UP000283834"/>
    </source>
</evidence>
<dbReference type="EMBL" id="QRLN01000006">
    <property type="protein sequence ID" value="RHJ14069.1"/>
    <property type="molecule type" value="Genomic_DNA"/>
</dbReference>
<dbReference type="EMBL" id="JAAIRV010000002">
    <property type="protein sequence ID" value="NSI57136.1"/>
    <property type="molecule type" value="Genomic_DNA"/>
</dbReference>
<reference evidence="6" key="9">
    <citation type="submission" date="2023-01" db="EMBL/GenBank/DDBJ databases">
        <title>Human gut microbiome strain richness.</title>
        <authorList>
            <person name="Chen-Liaw A."/>
        </authorList>
    </citation>
    <scope>NUCLEOTIDE SEQUENCE</scope>
    <source>
        <strain evidence="7">1001217st1_A9_1001217B_191108</strain>
        <strain evidence="6">RTP21484st1_H11_RTP21484_190118</strain>
    </source>
</reference>